<sequence length="124" mass="13801">MSSGNVLVLLNTLYTSGFASMSPTIPMLTKVTGLWLVGSSSCVRLYALCSSCDAVRGKRFCPSTQHHPYNSGLAVIWEEFRCEWVHSFNNFRVAFLFMIFHDVPISTANFFFISSCRCAGPNVT</sequence>
<dbReference type="AlphaFoldDB" id="A0A915E861"/>
<protein>
    <submittedName>
        <fullName evidence="2">Secreted protein</fullName>
    </submittedName>
</protein>
<accession>A0A915E861</accession>
<dbReference type="Proteomes" id="UP000887574">
    <property type="component" value="Unplaced"/>
</dbReference>
<proteinExistence type="predicted"/>
<reference evidence="2" key="1">
    <citation type="submission" date="2022-11" db="UniProtKB">
        <authorList>
            <consortium name="WormBaseParasite"/>
        </authorList>
    </citation>
    <scope>IDENTIFICATION</scope>
</reference>
<dbReference type="WBParaSite" id="jg308">
    <property type="protein sequence ID" value="jg308"/>
    <property type="gene ID" value="jg308"/>
</dbReference>
<evidence type="ECO:0000313" key="1">
    <source>
        <dbReference type="Proteomes" id="UP000887574"/>
    </source>
</evidence>
<name>A0A915E861_9BILA</name>
<evidence type="ECO:0000313" key="2">
    <source>
        <dbReference type="WBParaSite" id="jg308"/>
    </source>
</evidence>
<keyword evidence="1" id="KW-1185">Reference proteome</keyword>
<organism evidence="1 2">
    <name type="scientific">Ditylenchus dipsaci</name>
    <dbReference type="NCBI Taxonomy" id="166011"/>
    <lineage>
        <taxon>Eukaryota</taxon>
        <taxon>Metazoa</taxon>
        <taxon>Ecdysozoa</taxon>
        <taxon>Nematoda</taxon>
        <taxon>Chromadorea</taxon>
        <taxon>Rhabditida</taxon>
        <taxon>Tylenchina</taxon>
        <taxon>Tylenchomorpha</taxon>
        <taxon>Sphaerularioidea</taxon>
        <taxon>Anguinidae</taxon>
        <taxon>Anguininae</taxon>
        <taxon>Ditylenchus</taxon>
    </lineage>
</organism>